<gene>
    <name evidence="2" type="ORF">EAH84_03860</name>
</gene>
<protein>
    <submittedName>
        <fullName evidence="2">Uma2 family endonuclease</fullName>
    </submittedName>
</protein>
<accession>A0A502CPJ0</accession>
<reference evidence="2 3" key="1">
    <citation type="journal article" date="2019" name="Environ. Microbiol.">
        <title>Species interactions and distinct microbial communities in high Arctic permafrost affected cryosols are associated with the CH4 and CO2 gas fluxes.</title>
        <authorList>
            <person name="Altshuler I."/>
            <person name="Hamel J."/>
            <person name="Turney S."/>
            <person name="Magnuson E."/>
            <person name="Levesque R."/>
            <person name="Greer C."/>
            <person name="Whyte L.G."/>
        </authorList>
    </citation>
    <scope>NUCLEOTIDE SEQUENCE [LARGE SCALE GENOMIC DNA]</scope>
    <source>
        <strain evidence="2 3">S5.1</strain>
    </source>
</reference>
<proteinExistence type="predicted"/>
<keyword evidence="2" id="KW-0540">Nuclease</keyword>
<dbReference type="Gene3D" id="3.90.1570.10">
    <property type="entry name" value="tt1808, chain A"/>
    <property type="match status" value="1"/>
</dbReference>
<dbReference type="RefSeq" id="WP_140867978.1">
    <property type="nucleotide sequence ID" value="NZ_RCZK01000002.1"/>
</dbReference>
<dbReference type="CDD" id="cd06260">
    <property type="entry name" value="DUF820-like"/>
    <property type="match status" value="1"/>
</dbReference>
<dbReference type="Pfam" id="PF05685">
    <property type="entry name" value="Uma2"/>
    <property type="match status" value="1"/>
</dbReference>
<keyword evidence="3" id="KW-1185">Reference proteome</keyword>
<keyword evidence="2" id="KW-0255">Endonuclease</keyword>
<dbReference type="EMBL" id="RCZK01000002">
    <property type="protein sequence ID" value="TPG14450.1"/>
    <property type="molecule type" value="Genomic_DNA"/>
</dbReference>
<dbReference type="AlphaFoldDB" id="A0A502CPJ0"/>
<feature type="domain" description="Putative restriction endonuclease" evidence="1">
    <location>
        <begin position="13"/>
        <end position="169"/>
    </location>
</feature>
<name>A0A502CPJ0_9SPHN</name>
<dbReference type="InterPro" id="IPR012296">
    <property type="entry name" value="Nuclease_put_TT1808"/>
</dbReference>
<dbReference type="GO" id="GO:0004519">
    <property type="term" value="F:endonuclease activity"/>
    <property type="evidence" value="ECO:0007669"/>
    <property type="project" value="UniProtKB-KW"/>
</dbReference>
<dbReference type="PANTHER" id="PTHR36558">
    <property type="entry name" value="GLR1098 PROTEIN"/>
    <property type="match status" value="1"/>
</dbReference>
<organism evidence="2 3">
    <name type="scientific">Sphingomonas oligophenolica</name>
    <dbReference type="NCBI Taxonomy" id="301154"/>
    <lineage>
        <taxon>Bacteria</taxon>
        <taxon>Pseudomonadati</taxon>
        <taxon>Pseudomonadota</taxon>
        <taxon>Alphaproteobacteria</taxon>
        <taxon>Sphingomonadales</taxon>
        <taxon>Sphingomonadaceae</taxon>
        <taxon>Sphingomonas</taxon>
    </lineage>
</organism>
<dbReference type="SUPFAM" id="SSF52980">
    <property type="entry name" value="Restriction endonuclease-like"/>
    <property type="match status" value="1"/>
</dbReference>
<dbReference type="InterPro" id="IPR011335">
    <property type="entry name" value="Restrct_endonuc-II-like"/>
</dbReference>
<keyword evidence="2" id="KW-0378">Hydrolase</keyword>
<dbReference type="OrthoDB" id="155284at2"/>
<evidence type="ECO:0000259" key="1">
    <source>
        <dbReference type="Pfam" id="PF05685"/>
    </source>
</evidence>
<sequence length="184" mass="20464">MASQPDYPLLTAEEFLEIDFGERKAELDNGVIRMMAGGTARHAHVQGNIYASLRQRLQGSGCTPYNSDMAARTRDRSIRYPDVTVYCGRGGSSNDDEKAFDDPRIVFEVLSAGTARTDLRVKLEEYKELASIATIVFVDIATERLRIVQRTGTGWSETIHSEPADLALPSLDLTLPHDEIFARD</sequence>
<dbReference type="PANTHER" id="PTHR36558:SF1">
    <property type="entry name" value="RESTRICTION ENDONUCLEASE DOMAIN-CONTAINING PROTEIN-RELATED"/>
    <property type="match status" value="1"/>
</dbReference>
<comment type="caution">
    <text evidence="2">The sequence shown here is derived from an EMBL/GenBank/DDBJ whole genome shotgun (WGS) entry which is preliminary data.</text>
</comment>
<dbReference type="Proteomes" id="UP000318413">
    <property type="component" value="Unassembled WGS sequence"/>
</dbReference>
<evidence type="ECO:0000313" key="3">
    <source>
        <dbReference type="Proteomes" id="UP000318413"/>
    </source>
</evidence>
<dbReference type="InterPro" id="IPR008538">
    <property type="entry name" value="Uma2"/>
</dbReference>
<evidence type="ECO:0000313" key="2">
    <source>
        <dbReference type="EMBL" id="TPG14450.1"/>
    </source>
</evidence>